<evidence type="ECO:0000256" key="1">
    <source>
        <dbReference type="SAM" id="Phobius"/>
    </source>
</evidence>
<keyword evidence="2" id="KW-1185">Reference proteome</keyword>
<dbReference type="WBParaSite" id="PSAMB.scaffold8347size6329.g31278.t1">
    <property type="protein sequence ID" value="PSAMB.scaffold8347size6329.g31278.t1"/>
    <property type="gene ID" value="PSAMB.scaffold8347size6329.g31278"/>
</dbReference>
<keyword evidence="1" id="KW-0812">Transmembrane</keyword>
<dbReference type="Proteomes" id="UP000887566">
    <property type="component" value="Unplaced"/>
</dbReference>
<name>A0A914XII1_9BILA</name>
<organism evidence="2 3">
    <name type="scientific">Plectus sambesii</name>
    <dbReference type="NCBI Taxonomy" id="2011161"/>
    <lineage>
        <taxon>Eukaryota</taxon>
        <taxon>Metazoa</taxon>
        <taxon>Ecdysozoa</taxon>
        <taxon>Nematoda</taxon>
        <taxon>Chromadorea</taxon>
        <taxon>Plectida</taxon>
        <taxon>Plectina</taxon>
        <taxon>Plectoidea</taxon>
        <taxon>Plectidae</taxon>
        <taxon>Plectus</taxon>
    </lineage>
</organism>
<keyword evidence="1" id="KW-0472">Membrane</keyword>
<keyword evidence="1" id="KW-1133">Transmembrane helix</keyword>
<feature type="transmembrane region" description="Helical" evidence="1">
    <location>
        <begin position="6"/>
        <end position="25"/>
    </location>
</feature>
<dbReference type="AlphaFoldDB" id="A0A914XII1"/>
<protein>
    <submittedName>
        <fullName evidence="3">Secreted protein</fullName>
    </submittedName>
</protein>
<evidence type="ECO:0000313" key="2">
    <source>
        <dbReference type="Proteomes" id="UP000887566"/>
    </source>
</evidence>
<sequence length="119" mass="12812">MVSLHELMPVLLVAVIMGLLCIACIHDCRREKFKSAGEYDARRPSAFKFSDGDPVDAALRGEQTRRSSVVLCPSEVDVTLTQFLADANAAASPSLSSHSNVQYGATCFVRNLLNALPAS</sequence>
<evidence type="ECO:0000313" key="3">
    <source>
        <dbReference type="WBParaSite" id="PSAMB.scaffold8347size6329.g31278.t1"/>
    </source>
</evidence>
<reference evidence="3" key="1">
    <citation type="submission" date="2022-11" db="UniProtKB">
        <authorList>
            <consortium name="WormBaseParasite"/>
        </authorList>
    </citation>
    <scope>IDENTIFICATION</scope>
</reference>
<proteinExistence type="predicted"/>
<accession>A0A914XII1</accession>